<keyword evidence="6" id="KW-0808">Transferase</keyword>
<evidence type="ECO:0000256" key="4">
    <source>
        <dbReference type="ARBA" id="ARBA00012557"/>
    </source>
</evidence>
<evidence type="ECO:0000256" key="1">
    <source>
        <dbReference type="ARBA" id="ARBA00004606"/>
    </source>
</evidence>
<dbReference type="PANTHER" id="PTHR23033">
    <property type="entry name" value="BETA1,3-GALACTOSYLTRANSFERASE"/>
    <property type="match status" value="1"/>
</dbReference>
<keyword evidence="11 12" id="KW-0472">Membrane</keyword>
<keyword evidence="7 12" id="KW-0812">Transmembrane</keyword>
<evidence type="ECO:0000256" key="9">
    <source>
        <dbReference type="ARBA" id="ARBA00022968"/>
    </source>
</evidence>
<evidence type="ECO:0000313" key="16">
    <source>
        <dbReference type="Proteomes" id="UP000663829"/>
    </source>
</evidence>
<comment type="similarity">
    <text evidence="3">Belongs to the glycosyltransferase 31 family. Beta3-Gal-T subfamily.</text>
</comment>
<evidence type="ECO:0000256" key="2">
    <source>
        <dbReference type="ARBA" id="ARBA00004922"/>
    </source>
</evidence>
<organism evidence="14 16">
    <name type="scientific">Didymodactylos carnosus</name>
    <dbReference type="NCBI Taxonomy" id="1234261"/>
    <lineage>
        <taxon>Eukaryota</taxon>
        <taxon>Metazoa</taxon>
        <taxon>Spiralia</taxon>
        <taxon>Gnathifera</taxon>
        <taxon>Rotifera</taxon>
        <taxon>Eurotatoria</taxon>
        <taxon>Bdelloidea</taxon>
        <taxon>Philodinida</taxon>
        <taxon>Philodinidae</taxon>
        <taxon>Didymodactylos</taxon>
    </lineage>
</organism>
<evidence type="ECO:0000256" key="3">
    <source>
        <dbReference type="ARBA" id="ARBA00006462"/>
    </source>
</evidence>
<comment type="caution">
    <text evidence="14">The sequence shown here is derived from an EMBL/GenBank/DDBJ whole genome shotgun (WGS) entry which is preliminary data.</text>
</comment>
<name>A0A814UEY6_9BILA</name>
<evidence type="ECO:0000256" key="10">
    <source>
        <dbReference type="ARBA" id="ARBA00022989"/>
    </source>
</evidence>
<evidence type="ECO:0000256" key="5">
    <source>
        <dbReference type="ARBA" id="ARBA00022676"/>
    </source>
</evidence>
<dbReference type="Gene3D" id="3.90.550.50">
    <property type="match status" value="1"/>
</dbReference>
<protein>
    <recommendedName>
        <fullName evidence="4">N-acetylgalactosaminide beta-1,3-galactosyltransferase</fullName>
        <ecNumber evidence="4">2.4.1.122</ecNumber>
    </recommendedName>
</protein>
<keyword evidence="5" id="KW-0328">Glycosyltransferase</keyword>
<dbReference type="GO" id="GO:0016020">
    <property type="term" value="C:membrane"/>
    <property type="evidence" value="ECO:0007669"/>
    <property type="project" value="UniProtKB-SubCell"/>
</dbReference>
<evidence type="ECO:0000256" key="12">
    <source>
        <dbReference type="SAM" id="Phobius"/>
    </source>
</evidence>
<comment type="pathway">
    <text evidence="2">Protein modification; protein glycosylation.</text>
</comment>
<dbReference type="InterPro" id="IPR003378">
    <property type="entry name" value="Fringe-like_glycosylTrfase"/>
</dbReference>
<evidence type="ECO:0000259" key="13">
    <source>
        <dbReference type="Pfam" id="PF02434"/>
    </source>
</evidence>
<keyword evidence="16" id="KW-1185">Reference proteome</keyword>
<gene>
    <name evidence="14" type="ORF">GPM918_LOCUS22270</name>
    <name evidence="15" type="ORF">SRO942_LOCUS22268</name>
</gene>
<sequence length="342" mass="40514">MSFRLNSRFLTHNHRFIIYCLLLLLLIQPILFLTYLSLNSTSLFITETCHTNKIDTNNILDHSYSSIIEQRLNSVINYDTLNILQYNPRILCWIPTTYERLDRALVVHETWAKRCDRTIFILGGQRVEKPLNRTIYPFSIAYIGGEKLEKYNQLSEKVLRSLLYLYKRYINDYDWFLKADDDTYVIIENLRHFLRRKLSNTTGYYGFIAKIRDRSYPSGGAGYVLSQSTLLKLGSQILNKPEKRKLCRDNEAEDINLAYCLARINIFVTNTRDHNQLETFHPMTFEEHFLGKFSRWIETNSQFDQKQGEKCCSNFTISFHGMSPRDMKLFHFLLYNIQIARI</sequence>
<reference evidence="14" key="1">
    <citation type="submission" date="2021-02" db="EMBL/GenBank/DDBJ databases">
        <authorList>
            <person name="Nowell W R."/>
        </authorList>
    </citation>
    <scope>NUCLEOTIDE SEQUENCE</scope>
</reference>
<keyword evidence="8" id="KW-0547">Nucleotide-binding</keyword>
<feature type="transmembrane region" description="Helical" evidence="12">
    <location>
        <begin position="16"/>
        <end position="38"/>
    </location>
</feature>
<dbReference type="InterPro" id="IPR026050">
    <property type="entry name" value="C1GALT1/C1GALT1_chp1"/>
</dbReference>
<evidence type="ECO:0000256" key="7">
    <source>
        <dbReference type="ARBA" id="ARBA00022692"/>
    </source>
</evidence>
<dbReference type="EMBL" id="CAJOBC010007572">
    <property type="protein sequence ID" value="CAF3936551.1"/>
    <property type="molecule type" value="Genomic_DNA"/>
</dbReference>
<dbReference type="Proteomes" id="UP000663829">
    <property type="component" value="Unassembled WGS sequence"/>
</dbReference>
<dbReference type="GO" id="GO:0000166">
    <property type="term" value="F:nucleotide binding"/>
    <property type="evidence" value="ECO:0007669"/>
    <property type="project" value="UniProtKB-KW"/>
</dbReference>
<comment type="subcellular location">
    <subcellularLocation>
        <location evidence="1">Membrane</location>
        <topology evidence="1">Single-pass type II membrane protein</topology>
    </subcellularLocation>
</comment>
<keyword evidence="10 12" id="KW-1133">Transmembrane helix</keyword>
<dbReference type="EC" id="2.4.1.122" evidence="4"/>
<dbReference type="EMBL" id="CAJNOQ010007572">
    <property type="protein sequence ID" value="CAF1172657.1"/>
    <property type="molecule type" value="Genomic_DNA"/>
</dbReference>
<dbReference type="GO" id="GO:0016263">
    <property type="term" value="F:glycoprotein-N-acetylgalactosamine 3-beta-galactosyltransferase activity"/>
    <property type="evidence" value="ECO:0007669"/>
    <property type="project" value="UniProtKB-EC"/>
</dbReference>
<dbReference type="PANTHER" id="PTHR23033:SF12">
    <property type="entry name" value="GLYCOPROTEIN-N-ACETYLGALACTOSAMINE 3-BETA-GALACTOSYLTRANSFERASE 1-RELATED"/>
    <property type="match status" value="1"/>
</dbReference>
<dbReference type="Proteomes" id="UP000681722">
    <property type="component" value="Unassembled WGS sequence"/>
</dbReference>
<evidence type="ECO:0000313" key="14">
    <source>
        <dbReference type="EMBL" id="CAF1172657.1"/>
    </source>
</evidence>
<dbReference type="AlphaFoldDB" id="A0A814UEY6"/>
<accession>A0A814UEY6</accession>
<keyword evidence="9" id="KW-0735">Signal-anchor</keyword>
<dbReference type="Pfam" id="PF02434">
    <property type="entry name" value="Fringe"/>
    <property type="match status" value="1"/>
</dbReference>
<proteinExistence type="inferred from homology"/>
<evidence type="ECO:0000256" key="8">
    <source>
        <dbReference type="ARBA" id="ARBA00022741"/>
    </source>
</evidence>
<evidence type="ECO:0000256" key="6">
    <source>
        <dbReference type="ARBA" id="ARBA00022679"/>
    </source>
</evidence>
<evidence type="ECO:0000256" key="11">
    <source>
        <dbReference type="ARBA" id="ARBA00023136"/>
    </source>
</evidence>
<dbReference type="OrthoDB" id="414175at2759"/>
<feature type="domain" description="Fringe-like glycosyltransferase" evidence="13">
    <location>
        <begin position="165"/>
        <end position="284"/>
    </location>
</feature>
<evidence type="ECO:0000313" key="15">
    <source>
        <dbReference type="EMBL" id="CAF3936551.1"/>
    </source>
</evidence>